<dbReference type="GO" id="GO:0008270">
    <property type="term" value="F:zinc ion binding"/>
    <property type="evidence" value="ECO:0007669"/>
    <property type="project" value="UniProtKB-KW"/>
</dbReference>
<keyword evidence="1" id="KW-0479">Metal-binding</keyword>
<dbReference type="PROSITE" id="PS50966">
    <property type="entry name" value="ZF_SWIM"/>
    <property type="match status" value="1"/>
</dbReference>
<protein>
    <submittedName>
        <fullName evidence="3">Zinc finger, SWIM-type</fullName>
    </submittedName>
</protein>
<name>A0A0S6VVA6_9BACT</name>
<gene>
    <name evidence="3" type="ORF">U14_00146</name>
</gene>
<evidence type="ECO:0000313" key="4">
    <source>
        <dbReference type="Proteomes" id="UP000030700"/>
    </source>
</evidence>
<accession>A0A0S6VVA6</accession>
<evidence type="ECO:0000313" key="3">
    <source>
        <dbReference type="EMBL" id="GAK48934.1"/>
    </source>
</evidence>
<keyword evidence="1" id="KW-0862">Zinc</keyword>
<dbReference type="Pfam" id="PF04434">
    <property type="entry name" value="SWIM"/>
    <property type="match status" value="1"/>
</dbReference>
<dbReference type="HOGENOM" id="CLU_023622_0_0_0"/>
<reference evidence="3" key="1">
    <citation type="journal article" date="2015" name="PeerJ">
        <title>First genomic representation of candidate bacterial phylum KSB3 points to enhanced environmental sensing as a trigger of wastewater bulking.</title>
        <authorList>
            <person name="Sekiguchi Y."/>
            <person name="Ohashi A."/>
            <person name="Parks D.H."/>
            <person name="Yamauchi T."/>
            <person name="Tyson G.W."/>
            <person name="Hugenholtz P."/>
        </authorList>
    </citation>
    <scope>NUCLEOTIDE SEQUENCE [LARGE SCALE GENOMIC DNA]</scope>
</reference>
<feature type="domain" description="SWIM-type" evidence="2">
    <location>
        <begin position="501"/>
        <end position="542"/>
    </location>
</feature>
<keyword evidence="1" id="KW-0863">Zinc-finger</keyword>
<keyword evidence="4" id="KW-1185">Reference proteome</keyword>
<organism evidence="3">
    <name type="scientific">Candidatus Moduliflexus flocculans</name>
    <dbReference type="NCBI Taxonomy" id="1499966"/>
    <lineage>
        <taxon>Bacteria</taxon>
        <taxon>Candidatus Moduliflexota</taxon>
        <taxon>Candidatus Moduliflexia</taxon>
        <taxon>Candidatus Moduliflexales</taxon>
        <taxon>Candidatus Moduliflexaceae</taxon>
    </lineage>
</organism>
<dbReference type="EMBL" id="DF820455">
    <property type="protein sequence ID" value="GAK48934.1"/>
    <property type="molecule type" value="Genomic_DNA"/>
</dbReference>
<dbReference type="AlphaFoldDB" id="A0A0S6VVA6"/>
<evidence type="ECO:0000256" key="1">
    <source>
        <dbReference type="PROSITE-ProRule" id="PRU00325"/>
    </source>
</evidence>
<dbReference type="STRING" id="1499966.U14_00146"/>
<dbReference type="Proteomes" id="UP000030700">
    <property type="component" value="Unassembled WGS sequence"/>
</dbReference>
<proteinExistence type="predicted"/>
<sequence>MQFNYKFNGSSSVTSTAREVGMSFAPDVFREPTFFIGKLGKHLPFREAMSALHDVVVSDLRFKPKDKTDYKAWAAEQEERWLAEMMAGSADVKARLSAVNAELEALRKDKDRIMNPFYTARREYFQYLYKRDIEAWIVLDPVITVHPDELFFECFSRDESSYGRLSCDYNVFKEINEFECGTTNIDYSPKLYQEFQKIREYKETSLNIDPTGFEVKTAAEADYKEVKIDLPDSWVRGFLQVSSAMGLPAIRFDLHPMDMHNFLFVLKRRKEKASPRSMRYRLTPGEPVRVLFEPWNHEIVCRRSIYTGSDAVEVRVWGRRRLMMLERLIPIARRFTVTLLGTGMPSFYLADLGDMTFTLGLSGWTANDWSRQGNFDLLAPRADVDSLTQQQIYLALRQNWREDADSLSRRLNLERKTVLGALSAFTQAGRAIFDLNKQVYRIRELSREALPVDRFRFANEREAAAAKLLERNAVTLAPPTLSDGILSLLGTVKDGDRMYAPDLAIDADERLSRASCTCNFYQQNKLTKGPCEHILALRMCHGRQTCNLNLLDTGFTAAHCREKL</sequence>
<dbReference type="InterPro" id="IPR007527">
    <property type="entry name" value="Znf_SWIM"/>
</dbReference>
<evidence type="ECO:0000259" key="2">
    <source>
        <dbReference type="PROSITE" id="PS50966"/>
    </source>
</evidence>